<dbReference type="PANTHER" id="PTHR15036">
    <property type="entry name" value="PIKACHURIN-LIKE PROTEIN"/>
    <property type="match status" value="1"/>
</dbReference>
<feature type="disulfide bond" evidence="2">
    <location>
        <begin position="266"/>
        <end position="283"/>
    </location>
</feature>
<dbReference type="PANTHER" id="PTHR15036:SF49">
    <property type="entry name" value="AXOTACTIN"/>
    <property type="match status" value="1"/>
</dbReference>
<dbReference type="EMBL" id="VYZN01000028">
    <property type="protein sequence ID" value="KAE9534301.1"/>
    <property type="molecule type" value="Genomic_DNA"/>
</dbReference>
<organism evidence="6 7">
    <name type="scientific">Aphis glycines</name>
    <name type="common">Soybean aphid</name>
    <dbReference type="NCBI Taxonomy" id="307491"/>
    <lineage>
        <taxon>Eukaryota</taxon>
        <taxon>Metazoa</taxon>
        <taxon>Ecdysozoa</taxon>
        <taxon>Arthropoda</taxon>
        <taxon>Hexapoda</taxon>
        <taxon>Insecta</taxon>
        <taxon>Pterygota</taxon>
        <taxon>Neoptera</taxon>
        <taxon>Paraneoptera</taxon>
        <taxon>Hemiptera</taxon>
        <taxon>Sternorrhyncha</taxon>
        <taxon>Aphidomorpha</taxon>
        <taxon>Aphidoidea</taxon>
        <taxon>Aphididae</taxon>
        <taxon>Aphidini</taxon>
        <taxon>Aphis</taxon>
        <taxon>Aphis</taxon>
    </lineage>
</organism>
<evidence type="ECO:0000256" key="3">
    <source>
        <dbReference type="SAM" id="Phobius"/>
    </source>
</evidence>
<proteinExistence type="predicted"/>
<name>A0A6G0TK18_APHGL</name>
<keyword evidence="7" id="KW-1185">Reference proteome</keyword>
<evidence type="ECO:0000313" key="6">
    <source>
        <dbReference type="EMBL" id="KAE9534301.1"/>
    </source>
</evidence>
<dbReference type="Proteomes" id="UP000475862">
    <property type="component" value="Unassembled WGS sequence"/>
</dbReference>
<protein>
    <recommendedName>
        <fullName evidence="8">EGF-like domain-containing protein</fullName>
    </recommendedName>
</protein>
<feature type="domain" description="Laminin G" evidence="4">
    <location>
        <begin position="43"/>
        <end position="256"/>
    </location>
</feature>
<dbReference type="PROSITE" id="PS50026">
    <property type="entry name" value="EGF_3"/>
    <property type="match status" value="1"/>
</dbReference>
<dbReference type="Gene3D" id="2.60.120.200">
    <property type="match status" value="2"/>
</dbReference>
<keyword evidence="2" id="KW-0245">EGF-like domain</keyword>
<dbReference type="AlphaFoldDB" id="A0A6G0TK18"/>
<feature type="transmembrane region" description="Helical" evidence="3">
    <location>
        <begin position="7"/>
        <end position="31"/>
    </location>
</feature>
<dbReference type="InterPro" id="IPR000742">
    <property type="entry name" value="EGF"/>
</dbReference>
<feature type="domain" description="EGF-like" evidence="5">
    <location>
        <begin position="257"/>
        <end position="296"/>
    </location>
</feature>
<sequence>MKYYPIIQFYVLISYYFINYYIKWLLFTIYLDINTQGLTFITRESYFKRNYFINNITELSQESYYKLLTKDILMNLRTYDENSLILHANDHLNNFVQLFIMNGNSVVFVFNHSHKIYNITVKYPGLNRGKSIQLALVRTENVTMLYVNEVNSSVPVGYSLLVNYTSKPWINPELEVLSPQRPPAPPTEYFQVNIGGFDPENLISSKKESVRLSGYVGCVRGLKIDDFVVSFSSLGLANSSFNTSKEKELRGIISGCNMKCDEQQPCKNKGICIENFEKGGSSCDCEHTSYYGDFCGLDKGADFSGVSVLRRKFLLEGPVTQVKLNLAFSSSDKRQRSTVLLLIQTENKRSYYLIVALNEKGEMIFEEDREGTGGAFGAHIKDRNFLNGARHSVYYKRTESSSILMVDRDPIELKKIPVLSLTDTLTDITAGDNEVQIGGLNTTDPRFASYTSYSGCISNVFLEVNYNAMRPLDEYMLFTKTGSEKVNVTNSQGVRSAQCASFDDIHKPRPGPSLNISYGVDQTWVLDPPARMPYDSKYAKVFTQQDNTFNVVAMVMASILSLVIISVSYHAYHTNVKWKKRRDEEINAEIVRNKRQSIQMQEGYKLVKEDKLQLNGINMEMKSLCKQPLPVVRFYTPTDEDNESLKGKELRMEPRLKHSAIRGYLNKIEKTWEPIEETSEILEEITEDKQ</sequence>
<dbReference type="SMART" id="SM00282">
    <property type="entry name" value="LamG"/>
    <property type="match status" value="2"/>
</dbReference>
<feature type="transmembrane region" description="Helical" evidence="3">
    <location>
        <begin position="551"/>
        <end position="572"/>
    </location>
</feature>
<keyword evidence="1 2" id="KW-1015">Disulfide bond</keyword>
<dbReference type="GO" id="GO:0016020">
    <property type="term" value="C:membrane"/>
    <property type="evidence" value="ECO:0007669"/>
    <property type="project" value="UniProtKB-SubCell"/>
</dbReference>
<accession>A0A6G0TK18</accession>
<dbReference type="PROSITE" id="PS50025">
    <property type="entry name" value="LAM_G_DOMAIN"/>
    <property type="match status" value="2"/>
</dbReference>
<evidence type="ECO:0000259" key="5">
    <source>
        <dbReference type="PROSITE" id="PS50026"/>
    </source>
</evidence>
<dbReference type="Pfam" id="PF02210">
    <property type="entry name" value="Laminin_G_2"/>
    <property type="match status" value="2"/>
</dbReference>
<dbReference type="CDD" id="cd00054">
    <property type="entry name" value="EGF_CA"/>
    <property type="match status" value="1"/>
</dbReference>
<keyword evidence="3" id="KW-0472">Membrane</keyword>
<comment type="caution">
    <text evidence="6">The sequence shown here is derived from an EMBL/GenBank/DDBJ whole genome shotgun (WGS) entry which is preliminary data.</text>
</comment>
<feature type="domain" description="Laminin G" evidence="4">
    <location>
        <begin position="298"/>
        <end position="499"/>
    </location>
</feature>
<keyword evidence="3" id="KW-0812">Transmembrane</keyword>
<keyword evidence="3" id="KW-1133">Transmembrane helix</keyword>
<evidence type="ECO:0008006" key="8">
    <source>
        <dbReference type="Google" id="ProtNLM"/>
    </source>
</evidence>
<evidence type="ECO:0000313" key="7">
    <source>
        <dbReference type="Proteomes" id="UP000475862"/>
    </source>
</evidence>
<dbReference type="Gene3D" id="2.10.25.10">
    <property type="entry name" value="Laminin"/>
    <property type="match status" value="1"/>
</dbReference>
<dbReference type="OrthoDB" id="5989513at2759"/>
<comment type="caution">
    <text evidence="2">Lacks conserved residue(s) required for the propagation of feature annotation.</text>
</comment>
<dbReference type="InterPro" id="IPR050372">
    <property type="entry name" value="Neurexin-related_CASP"/>
</dbReference>
<evidence type="ECO:0000256" key="1">
    <source>
        <dbReference type="ARBA" id="ARBA00023157"/>
    </source>
</evidence>
<dbReference type="CDD" id="cd00110">
    <property type="entry name" value="LamG"/>
    <property type="match status" value="1"/>
</dbReference>
<dbReference type="InterPro" id="IPR001791">
    <property type="entry name" value="Laminin_G"/>
</dbReference>
<reference evidence="6 7" key="1">
    <citation type="submission" date="2019-08" db="EMBL/GenBank/DDBJ databases">
        <title>The genome of the soybean aphid Biotype 1, its phylome, world population structure and adaptation to the North American continent.</title>
        <authorList>
            <person name="Giordano R."/>
            <person name="Donthu R.K."/>
            <person name="Hernandez A.G."/>
            <person name="Wright C.L."/>
            <person name="Zimin A.V."/>
        </authorList>
    </citation>
    <scope>NUCLEOTIDE SEQUENCE [LARGE SCALE GENOMIC DNA]</scope>
    <source>
        <tissue evidence="6">Whole aphids</tissue>
    </source>
</reference>
<dbReference type="SUPFAM" id="SSF49899">
    <property type="entry name" value="Concanavalin A-like lectins/glucanases"/>
    <property type="match status" value="2"/>
</dbReference>
<evidence type="ECO:0000259" key="4">
    <source>
        <dbReference type="PROSITE" id="PS50025"/>
    </source>
</evidence>
<dbReference type="InterPro" id="IPR013320">
    <property type="entry name" value="ConA-like_dom_sf"/>
</dbReference>
<evidence type="ECO:0000256" key="2">
    <source>
        <dbReference type="PROSITE-ProRule" id="PRU00076"/>
    </source>
</evidence>
<gene>
    <name evidence="6" type="ORF">AGLY_008391</name>
</gene>